<dbReference type="RefSeq" id="WP_272741005.1">
    <property type="nucleotide sequence ID" value="NZ_JAQQKW010000004.1"/>
</dbReference>
<dbReference type="CDD" id="cd06127">
    <property type="entry name" value="DEDDh"/>
    <property type="match status" value="1"/>
</dbReference>
<dbReference type="InterPro" id="IPR012337">
    <property type="entry name" value="RNaseH-like_sf"/>
</dbReference>
<dbReference type="EMBL" id="JAQQKW010000004">
    <property type="protein sequence ID" value="MDC7694289.1"/>
    <property type="molecule type" value="Genomic_DNA"/>
</dbReference>
<evidence type="ECO:0000313" key="4">
    <source>
        <dbReference type="Proteomes" id="UP001216595"/>
    </source>
</evidence>
<dbReference type="InterPro" id="IPR013520">
    <property type="entry name" value="Ribonucl_H"/>
</dbReference>
<comment type="caution">
    <text evidence="3">The sequence shown here is derived from an EMBL/GenBank/DDBJ whole genome shotgun (WGS) entry which is preliminary data.</text>
</comment>
<keyword evidence="3" id="KW-0540">Nuclease</keyword>
<feature type="domain" description="Exonuclease" evidence="2">
    <location>
        <begin position="74"/>
        <end position="237"/>
    </location>
</feature>
<keyword evidence="4" id="KW-1185">Reference proteome</keyword>
<evidence type="ECO:0000313" key="3">
    <source>
        <dbReference type="EMBL" id="MDC7694289.1"/>
    </source>
</evidence>
<organism evidence="3 4">
    <name type="scientific">Asticcacaulis currens</name>
    <dbReference type="NCBI Taxonomy" id="2984210"/>
    <lineage>
        <taxon>Bacteria</taxon>
        <taxon>Pseudomonadati</taxon>
        <taxon>Pseudomonadota</taxon>
        <taxon>Alphaproteobacteria</taxon>
        <taxon>Caulobacterales</taxon>
        <taxon>Caulobacteraceae</taxon>
        <taxon>Asticcacaulis</taxon>
    </lineage>
</organism>
<reference evidence="3 4" key="1">
    <citation type="submission" date="2023-01" db="EMBL/GenBank/DDBJ databases">
        <title>Novel species of the genus Asticcacaulis isolated from rivers.</title>
        <authorList>
            <person name="Lu H."/>
        </authorList>
    </citation>
    <scope>NUCLEOTIDE SEQUENCE [LARGE SCALE GENOMIC DNA]</scope>
    <source>
        <strain evidence="3 4">DXS10W</strain>
    </source>
</reference>
<proteinExistence type="predicted"/>
<accession>A0ABT5IDR2</accession>
<dbReference type="SUPFAM" id="SSF53098">
    <property type="entry name" value="Ribonuclease H-like"/>
    <property type="match status" value="1"/>
</dbReference>
<keyword evidence="3" id="KW-0269">Exonuclease</keyword>
<evidence type="ECO:0000256" key="1">
    <source>
        <dbReference type="SAM" id="MobiDB-lite"/>
    </source>
</evidence>
<dbReference type="PANTHER" id="PTHR30231:SF37">
    <property type="entry name" value="EXODEOXYRIBONUCLEASE 10"/>
    <property type="match status" value="1"/>
</dbReference>
<evidence type="ECO:0000259" key="2">
    <source>
        <dbReference type="SMART" id="SM00479"/>
    </source>
</evidence>
<dbReference type="NCBIfam" id="NF006615">
    <property type="entry name" value="PRK09182.1"/>
    <property type="match status" value="1"/>
</dbReference>
<dbReference type="Pfam" id="PF00929">
    <property type="entry name" value="RNase_T"/>
    <property type="match status" value="1"/>
</dbReference>
<keyword evidence="3" id="KW-0378">Hydrolase</keyword>
<sequence>MASQLDMFGVPSNAPVTKPVRKPKATSKRLGLKDVSEDDIARHLEMTGRYRILRQIRPRDVCESPRPGFPLIGAIVDTETTGLNKGEDEVIEIGVIAFRFNPEGQVGDVIDVYSSLHQPSRPIPSEITALTGITDEMVRGRSINLDALERIVLPADLIIAHNAGFDRPFCERLSHVFASKPWACSNEEVDWKGRGFEGTKLGYLINQAGFFHNGHRAVDDCFALLEVLLQPGLHELTPFAELYRASQRERVRIWAEYSPFDKKDVLKARGYRWSGGEGATPKAWWTEVDAELFDSEIKYLEAEIYNRSDVDLTSRRLTAVDRFKG</sequence>
<dbReference type="InterPro" id="IPR036397">
    <property type="entry name" value="RNaseH_sf"/>
</dbReference>
<dbReference type="Proteomes" id="UP001216595">
    <property type="component" value="Unassembled WGS sequence"/>
</dbReference>
<dbReference type="SMART" id="SM00479">
    <property type="entry name" value="EXOIII"/>
    <property type="match status" value="1"/>
</dbReference>
<protein>
    <submittedName>
        <fullName evidence="3">3'-5' exonuclease</fullName>
    </submittedName>
</protein>
<dbReference type="Gene3D" id="3.30.420.10">
    <property type="entry name" value="Ribonuclease H-like superfamily/Ribonuclease H"/>
    <property type="match status" value="1"/>
</dbReference>
<dbReference type="GO" id="GO:0004527">
    <property type="term" value="F:exonuclease activity"/>
    <property type="evidence" value="ECO:0007669"/>
    <property type="project" value="UniProtKB-KW"/>
</dbReference>
<gene>
    <name evidence="3" type="ORF">PQU94_08350</name>
</gene>
<dbReference type="PANTHER" id="PTHR30231">
    <property type="entry name" value="DNA POLYMERASE III SUBUNIT EPSILON"/>
    <property type="match status" value="1"/>
</dbReference>
<feature type="region of interest" description="Disordered" evidence="1">
    <location>
        <begin position="1"/>
        <end position="29"/>
    </location>
</feature>
<name>A0ABT5IDR2_9CAUL</name>